<evidence type="ECO:0000313" key="1">
    <source>
        <dbReference type="EMBL" id="SEW41733.1"/>
    </source>
</evidence>
<evidence type="ECO:0000313" key="2">
    <source>
        <dbReference type="Proteomes" id="UP000199469"/>
    </source>
</evidence>
<dbReference type="Proteomes" id="UP000199469">
    <property type="component" value="Unassembled WGS sequence"/>
</dbReference>
<keyword evidence="2" id="KW-1185">Reference proteome</keyword>
<dbReference type="RefSeq" id="WP_089793670.1">
    <property type="nucleotide sequence ID" value="NZ_FOIU01000002.1"/>
</dbReference>
<dbReference type="OrthoDB" id="1377407at2"/>
<reference evidence="2" key="1">
    <citation type="submission" date="2016-10" db="EMBL/GenBank/DDBJ databases">
        <authorList>
            <person name="Varghese N."/>
            <person name="Submissions S."/>
        </authorList>
    </citation>
    <scope>NUCLEOTIDE SEQUENCE [LARGE SCALE GENOMIC DNA]</scope>
    <source>
        <strain evidence="2">DSM 17724</strain>
    </source>
</reference>
<name>A0A1I0RLH4_9FLAO</name>
<accession>A0A1I0RLH4</accession>
<proteinExistence type="predicted"/>
<dbReference type="EMBL" id="FOIU01000002">
    <property type="protein sequence ID" value="SEW41733.1"/>
    <property type="molecule type" value="Genomic_DNA"/>
</dbReference>
<sequence>MNYSFKKHDWDGTTVYGVESSDKKILSNFGSWGWTPVKIQNIINGVEASKIKAYGKEYNWSSEELELYANKKGVLLIDMMAQRAGQKDPSSSTLKLSHNEILKFLNDFKIFVENN</sequence>
<dbReference type="AlphaFoldDB" id="A0A1I0RLH4"/>
<organism evidence="1 2">
    <name type="scientific">Chryseobacterium wanjuense</name>
    <dbReference type="NCBI Taxonomy" id="356305"/>
    <lineage>
        <taxon>Bacteria</taxon>
        <taxon>Pseudomonadati</taxon>
        <taxon>Bacteroidota</taxon>
        <taxon>Flavobacteriia</taxon>
        <taxon>Flavobacteriales</taxon>
        <taxon>Weeksellaceae</taxon>
        <taxon>Chryseobacterium group</taxon>
        <taxon>Chryseobacterium</taxon>
    </lineage>
</organism>
<protein>
    <submittedName>
        <fullName evidence="1">Uncharacterized protein</fullName>
    </submittedName>
</protein>
<gene>
    <name evidence="1" type="ORF">SAMN05421841_2863</name>
</gene>